<comment type="caution">
    <text evidence="2">The sequence shown here is derived from an EMBL/GenBank/DDBJ whole genome shotgun (WGS) entry which is preliminary data.</text>
</comment>
<dbReference type="Proteomes" id="UP000326912">
    <property type="component" value="Unassembled WGS sequence"/>
</dbReference>
<evidence type="ECO:0000256" key="1">
    <source>
        <dbReference type="SAM" id="Phobius"/>
    </source>
</evidence>
<keyword evidence="1" id="KW-0812">Transmembrane</keyword>
<dbReference type="RefSeq" id="WP_151754959.1">
    <property type="nucleotide sequence ID" value="NZ_BKZW01000001.1"/>
</dbReference>
<keyword evidence="1" id="KW-1133">Transmembrane helix</keyword>
<feature type="transmembrane region" description="Helical" evidence="1">
    <location>
        <begin position="43"/>
        <end position="64"/>
    </location>
</feature>
<keyword evidence="3" id="KW-1185">Reference proteome</keyword>
<feature type="transmembrane region" description="Helical" evidence="1">
    <location>
        <begin position="7"/>
        <end position="31"/>
    </location>
</feature>
<dbReference type="EMBL" id="BKZW01000001">
    <property type="protein sequence ID" value="GER86902.1"/>
    <property type="molecule type" value="Genomic_DNA"/>
</dbReference>
<dbReference type="AlphaFoldDB" id="A0A5J4KIY0"/>
<evidence type="ECO:0000313" key="2">
    <source>
        <dbReference type="EMBL" id="GER86902.1"/>
    </source>
</evidence>
<organism evidence="2 3">
    <name type="scientific">Dictyobacter vulcani</name>
    <dbReference type="NCBI Taxonomy" id="2607529"/>
    <lineage>
        <taxon>Bacteria</taxon>
        <taxon>Bacillati</taxon>
        <taxon>Chloroflexota</taxon>
        <taxon>Ktedonobacteria</taxon>
        <taxon>Ktedonobacterales</taxon>
        <taxon>Dictyobacteraceae</taxon>
        <taxon>Dictyobacter</taxon>
    </lineage>
</organism>
<reference evidence="2 3" key="1">
    <citation type="submission" date="2019-10" db="EMBL/GenBank/DDBJ databases">
        <title>Dictyobacter vulcani sp. nov., within the class Ktedonobacteria, isolated from soil of volcanic Mt. Zao.</title>
        <authorList>
            <person name="Zheng Y."/>
            <person name="Wang C.M."/>
            <person name="Sakai Y."/>
            <person name="Abe K."/>
            <person name="Yokota A."/>
            <person name="Yabe S."/>
        </authorList>
    </citation>
    <scope>NUCLEOTIDE SEQUENCE [LARGE SCALE GENOMIC DNA]</scope>
    <source>
        <strain evidence="2 3">W12</strain>
    </source>
</reference>
<sequence>MDWKAMYSWFTLILITLTALLCLEVTLLLITDYDAIVSGQPSYEVSLIVVGSVSLLVFFGLLLLPNRSRSLSSGRATQASKKVSGF</sequence>
<gene>
    <name evidence="2" type="ORF">KDW_10640</name>
</gene>
<evidence type="ECO:0000313" key="3">
    <source>
        <dbReference type="Proteomes" id="UP000326912"/>
    </source>
</evidence>
<proteinExistence type="predicted"/>
<name>A0A5J4KIY0_9CHLR</name>
<keyword evidence="1" id="KW-0472">Membrane</keyword>
<protein>
    <submittedName>
        <fullName evidence="2">Uncharacterized protein</fullName>
    </submittedName>
</protein>
<accession>A0A5J4KIY0</accession>